<dbReference type="EMBL" id="CADCXU010014938">
    <property type="protein sequence ID" value="CAB0004405.1"/>
    <property type="molecule type" value="Genomic_DNA"/>
</dbReference>
<feature type="non-terminal residue" evidence="1">
    <location>
        <position position="111"/>
    </location>
</feature>
<gene>
    <name evidence="1" type="ORF">NTEN_LOCUS9882</name>
</gene>
<keyword evidence="2" id="KW-1185">Reference proteome</keyword>
<dbReference type="Proteomes" id="UP000479000">
    <property type="component" value="Unassembled WGS sequence"/>
</dbReference>
<name>A0A6H5GMT4_9HEMI</name>
<evidence type="ECO:0000313" key="1">
    <source>
        <dbReference type="EMBL" id="CAB0004405.1"/>
    </source>
</evidence>
<dbReference type="AlphaFoldDB" id="A0A6H5GMT4"/>
<accession>A0A6H5GMT4</accession>
<sequence length="111" mass="12215">MQIFLSLGSRISDVCLKKLFAIRSVNRHVARTFFIPRTFVLIIAGFVFQEPPQVMRGAGGAEVIALRGSDAVLALVVCADPRPHAASWEWGSLHLQVGQGLGRYRAEQLVQ</sequence>
<proteinExistence type="predicted"/>
<protein>
    <submittedName>
        <fullName evidence="1">Uncharacterized protein</fullName>
    </submittedName>
</protein>
<reference evidence="1 2" key="1">
    <citation type="submission" date="2020-02" db="EMBL/GenBank/DDBJ databases">
        <authorList>
            <person name="Ferguson B K."/>
        </authorList>
    </citation>
    <scope>NUCLEOTIDE SEQUENCE [LARGE SCALE GENOMIC DNA]</scope>
</reference>
<organism evidence="1 2">
    <name type="scientific">Nesidiocoris tenuis</name>
    <dbReference type="NCBI Taxonomy" id="355587"/>
    <lineage>
        <taxon>Eukaryota</taxon>
        <taxon>Metazoa</taxon>
        <taxon>Ecdysozoa</taxon>
        <taxon>Arthropoda</taxon>
        <taxon>Hexapoda</taxon>
        <taxon>Insecta</taxon>
        <taxon>Pterygota</taxon>
        <taxon>Neoptera</taxon>
        <taxon>Paraneoptera</taxon>
        <taxon>Hemiptera</taxon>
        <taxon>Heteroptera</taxon>
        <taxon>Panheteroptera</taxon>
        <taxon>Cimicomorpha</taxon>
        <taxon>Miridae</taxon>
        <taxon>Dicyphina</taxon>
        <taxon>Nesidiocoris</taxon>
    </lineage>
</organism>
<evidence type="ECO:0000313" key="2">
    <source>
        <dbReference type="Proteomes" id="UP000479000"/>
    </source>
</evidence>
<dbReference type="OrthoDB" id="10039395at2759"/>